<proteinExistence type="predicted"/>
<feature type="chain" id="PRO_5043798666" evidence="2">
    <location>
        <begin position="23"/>
        <end position="245"/>
    </location>
</feature>
<dbReference type="Proteomes" id="UP001146793">
    <property type="component" value="Unassembled WGS sequence"/>
</dbReference>
<organism evidence="3 5">
    <name type="scientific">Anaeramoeba flamelloides</name>
    <dbReference type="NCBI Taxonomy" id="1746091"/>
    <lineage>
        <taxon>Eukaryota</taxon>
        <taxon>Metamonada</taxon>
        <taxon>Anaeramoebidae</taxon>
        <taxon>Anaeramoeba</taxon>
    </lineage>
</organism>
<dbReference type="PANTHER" id="PTHR21385:SF0">
    <property type="entry name" value="RE51073P"/>
    <property type="match status" value="1"/>
</dbReference>
<feature type="transmembrane region" description="Helical" evidence="1">
    <location>
        <begin position="192"/>
        <end position="210"/>
    </location>
</feature>
<evidence type="ECO:0000313" key="3">
    <source>
        <dbReference type="EMBL" id="KAJ3448333.1"/>
    </source>
</evidence>
<keyword evidence="1" id="KW-1133">Transmembrane helix</keyword>
<feature type="transmembrane region" description="Helical" evidence="1">
    <location>
        <begin position="222"/>
        <end position="242"/>
    </location>
</feature>
<dbReference type="AlphaFoldDB" id="A0AAV8A3H8"/>
<name>A0AAV8A3H8_9EUKA</name>
<keyword evidence="6" id="KW-1185">Reference proteome</keyword>
<keyword evidence="2" id="KW-0732">Signal</keyword>
<protein>
    <submittedName>
        <fullName evidence="3">Uncharacterized protein</fullName>
    </submittedName>
</protein>
<dbReference type="PANTHER" id="PTHR21385">
    <property type="entry name" value="ZINC FINGER PROTEIN-RELATED"/>
    <property type="match status" value="1"/>
</dbReference>
<reference evidence="3" key="2">
    <citation type="submission" date="2022-08" db="EMBL/GenBank/DDBJ databases">
        <title>Novel sulphate-reducing endosymbionts in the free-living metamonad Anaeramoeba.</title>
        <authorList>
            <person name="Jerlstrom-Hultqvist J."/>
            <person name="Cepicka I."/>
            <person name="Gallot-Lavallee L."/>
            <person name="Salas-Leiva D."/>
            <person name="Curtis B.A."/>
            <person name="Zahonova K."/>
            <person name="Pipaliya S."/>
            <person name="Dacks J."/>
            <person name="Roger A.J."/>
        </authorList>
    </citation>
    <scope>NUCLEOTIDE SEQUENCE</scope>
    <source>
        <strain evidence="3">Busselton2</strain>
    </source>
</reference>
<dbReference type="Proteomes" id="UP001150062">
    <property type="component" value="Unassembled WGS sequence"/>
</dbReference>
<keyword evidence="1" id="KW-0472">Membrane</keyword>
<feature type="signal peptide" evidence="2">
    <location>
        <begin position="1"/>
        <end position="22"/>
    </location>
</feature>
<evidence type="ECO:0000256" key="1">
    <source>
        <dbReference type="SAM" id="Phobius"/>
    </source>
</evidence>
<keyword evidence="1" id="KW-0812">Transmembrane</keyword>
<evidence type="ECO:0000256" key="2">
    <source>
        <dbReference type="SAM" id="SignalP"/>
    </source>
</evidence>
<accession>A0AAV8A3H8</accession>
<reference evidence="4" key="1">
    <citation type="submission" date="2022-08" db="EMBL/GenBank/DDBJ databases">
        <title>Novel sulfate-reducing endosymbionts in the free-living metamonad Anaeramoeba.</title>
        <authorList>
            <person name="Jerlstrom-Hultqvist J."/>
            <person name="Cepicka I."/>
            <person name="Gallot-Lavallee L."/>
            <person name="Salas-Leiva D."/>
            <person name="Curtis B.A."/>
            <person name="Zahonova K."/>
            <person name="Pipaliya S."/>
            <person name="Dacks J."/>
            <person name="Roger A.J."/>
        </authorList>
    </citation>
    <scope>NUCLEOTIDE SEQUENCE</scope>
    <source>
        <strain evidence="4">Schooner1</strain>
    </source>
</reference>
<evidence type="ECO:0000313" key="6">
    <source>
        <dbReference type="Proteomes" id="UP001150062"/>
    </source>
</evidence>
<dbReference type="EMBL" id="JANTQA010000015">
    <property type="protein sequence ID" value="KAJ3448333.1"/>
    <property type="molecule type" value="Genomic_DNA"/>
</dbReference>
<evidence type="ECO:0000313" key="5">
    <source>
        <dbReference type="Proteomes" id="UP001146793"/>
    </source>
</evidence>
<comment type="caution">
    <text evidence="3">The sequence shown here is derived from an EMBL/GenBank/DDBJ whole genome shotgun (WGS) entry which is preliminary data.</text>
</comment>
<gene>
    <name evidence="3" type="ORF">M0812_00812</name>
    <name evidence="4" type="ORF">M0813_30112</name>
</gene>
<dbReference type="EMBL" id="JAOAOG010000281">
    <property type="protein sequence ID" value="KAJ6233233.1"/>
    <property type="molecule type" value="Genomic_DNA"/>
</dbReference>
<sequence>MTFNKQIILFLFFCVFYSKVSCVCNQTQSKEVELFINKHLLPFLEVYKYEINEDCPFHPSRYIIEENNKETDKPKKMLKKEKLTSFPDTPFFTTKKFCLSNLCELFFCCSNLEKNPSCNVQLMETKQRLCNEIMYSCFSKMDTHSPIIYETMKRLFCVQLDCYKSQKNGDEIGRELLKIKQDFLKGPRRTKLIVYGSVSGVLILIAGYLIKSKSEGTLSYDLKQYGFRIIIIVVLSLLALFYSNQ</sequence>
<evidence type="ECO:0000313" key="4">
    <source>
        <dbReference type="EMBL" id="KAJ6233233.1"/>
    </source>
</evidence>